<reference evidence="2 3" key="1">
    <citation type="journal article" date="2014" name="Nat. Commun.">
        <title>Molecular traces of alternative social organization in a termite genome.</title>
        <authorList>
            <person name="Terrapon N."/>
            <person name="Li C."/>
            <person name="Robertson H.M."/>
            <person name="Ji L."/>
            <person name="Meng X."/>
            <person name="Booth W."/>
            <person name="Chen Z."/>
            <person name="Childers C.P."/>
            <person name="Glastad K.M."/>
            <person name="Gokhale K."/>
            <person name="Gowin J."/>
            <person name="Gronenberg W."/>
            <person name="Hermansen R.A."/>
            <person name="Hu H."/>
            <person name="Hunt B.G."/>
            <person name="Huylmans A.K."/>
            <person name="Khalil S.M."/>
            <person name="Mitchell R.D."/>
            <person name="Munoz-Torres M.C."/>
            <person name="Mustard J.A."/>
            <person name="Pan H."/>
            <person name="Reese J.T."/>
            <person name="Scharf M.E."/>
            <person name="Sun F."/>
            <person name="Vogel H."/>
            <person name="Xiao J."/>
            <person name="Yang W."/>
            <person name="Yang Z."/>
            <person name="Yang Z."/>
            <person name="Zhou J."/>
            <person name="Zhu J."/>
            <person name="Brent C.S."/>
            <person name="Elsik C.G."/>
            <person name="Goodisman M.A."/>
            <person name="Liberles D.A."/>
            <person name="Roe R.M."/>
            <person name="Vargo E.L."/>
            <person name="Vilcinskas A."/>
            <person name="Wang J."/>
            <person name="Bornberg-Bauer E."/>
            <person name="Korb J."/>
            <person name="Zhang G."/>
            <person name="Liebig J."/>
        </authorList>
    </citation>
    <scope>NUCLEOTIDE SEQUENCE [LARGE SCALE GENOMIC DNA]</scope>
    <source>
        <tissue evidence="2">Whole organism</tissue>
    </source>
</reference>
<proteinExistence type="predicted"/>
<evidence type="ECO:0000256" key="1">
    <source>
        <dbReference type="SAM" id="MobiDB-lite"/>
    </source>
</evidence>
<gene>
    <name evidence="2" type="ORF">L798_02595</name>
</gene>
<name>A0A067QG88_ZOONE</name>
<evidence type="ECO:0000313" key="3">
    <source>
        <dbReference type="Proteomes" id="UP000027135"/>
    </source>
</evidence>
<protein>
    <submittedName>
        <fullName evidence="2">Uncharacterized protein</fullName>
    </submittedName>
</protein>
<accession>A0A067QG88</accession>
<dbReference type="EMBL" id="KK853502">
    <property type="protein sequence ID" value="KDR07138.1"/>
    <property type="molecule type" value="Genomic_DNA"/>
</dbReference>
<feature type="region of interest" description="Disordered" evidence="1">
    <location>
        <begin position="58"/>
        <end position="78"/>
    </location>
</feature>
<organism evidence="2 3">
    <name type="scientific">Zootermopsis nevadensis</name>
    <name type="common">Dampwood termite</name>
    <dbReference type="NCBI Taxonomy" id="136037"/>
    <lineage>
        <taxon>Eukaryota</taxon>
        <taxon>Metazoa</taxon>
        <taxon>Ecdysozoa</taxon>
        <taxon>Arthropoda</taxon>
        <taxon>Hexapoda</taxon>
        <taxon>Insecta</taxon>
        <taxon>Pterygota</taxon>
        <taxon>Neoptera</taxon>
        <taxon>Polyneoptera</taxon>
        <taxon>Dictyoptera</taxon>
        <taxon>Blattodea</taxon>
        <taxon>Blattoidea</taxon>
        <taxon>Termitoidae</taxon>
        <taxon>Termopsidae</taxon>
        <taxon>Zootermopsis</taxon>
    </lineage>
</organism>
<evidence type="ECO:0000313" key="2">
    <source>
        <dbReference type="EMBL" id="KDR07138.1"/>
    </source>
</evidence>
<sequence length="154" mass="17364">MGIVHTWDCTRGTSYSVIVSRSYKAYLRMRRDSRFVDAQRPYQNTKIDEDIKPKITIPPIQHTKPRKGIGTSGATGNADKSLHRTLMSTHEEKSAVSRAGTNGYTAPFHKMCPPPQHNTLHCHSCGNPYQRVGKNKFQLCNEYLSRGTISKTIT</sequence>
<dbReference type="Proteomes" id="UP000027135">
    <property type="component" value="Unassembled WGS sequence"/>
</dbReference>
<dbReference type="InParanoid" id="A0A067QG88"/>
<keyword evidence="3" id="KW-1185">Reference proteome</keyword>
<dbReference type="AlphaFoldDB" id="A0A067QG88"/>